<feature type="domain" description="Quinolinate phosphoribosyl transferase N-terminal" evidence="2">
    <location>
        <begin position="64"/>
        <end position="158"/>
    </location>
</feature>
<evidence type="ECO:0000313" key="3">
    <source>
        <dbReference type="EMBL" id="SMC45106.1"/>
    </source>
</evidence>
<dbReference type="PANTHER" id="PTHR43202">
    <property type="entry name" value="NICOTINATE-NUCLEOTIDE PYROPHOSPHORYLASE"/>
    <property type="match status" value="1"/>
</dbReference>
<dbReference type="GO" id="GO:0009435">
    <property type="term" value="P:NAD+ biosynthetic process"/>
    <property type="evidence" value="ECO:0007669"/>
    <property type="project" value="InterPro"/>
</dbReference>
<dbReference type="Pfam" id="PF02749">
    <property type="entry name" value="QRPTase_N"/>
    <property type="match status" value="1"/>
</dbReference>
<organism evidence="3 4">
    <name type="scientific">Sporomusa malonica</name>
    <dbReference type="NCBI Taxonomy" id="112901"/>
    <lineage>
        <taxon>Bacteria</taxon>
        <taxon>Bacillati</taxon>
        <taxon>Bacillota</taxon>
        <taxon>Negativicutes</taxon>
        <taxon>Selenomonadales</taxon>
        <taxon>Sporomusaceae</taxon>
        <taxon>Sporomusa</taxon>
    </lineage>
</organism>
<protein>
    <submittedName>
        <fullName evidence="3">Nicotinate phosphoribosyltransferase</fullName>
    </submittedName>
</protein>
<gene>
    <name evidence="3" type="ORF">SAMN04488500_103108</name>
</gene>
<dbReference type="Proteomes" id="UP000192738">
    <property type="component" value="Unassembled WGS sequence"/>
</dbReference>
<dbReference type="EMBL" id="FWXI01000003">
    <property type="protein sequence ID" value="SMC45106.1"/>
    <property type="molecule type" value="Genomic_DNA"/>
</dbReference>
<dbReference type="OrthoDB" id="9770610at2"/>
<dbReference type="SUPFAM" id="SSF54675">
    <property type="entry name" value="Nicotinate/Quinolinate PRTase N-terminal domain-like"/>
    <property type="match status" value="1"/>
</dbReference>
<dbReference type="Gene3D" id="3.90.1170.20">
    <property type="entry name" value="Quinolinate phosphoribosyl transferase, N-terminal domain"/>
    <property type="match status" value="1"/>
</dbReference>
<name>A0A1W1Z9V7_9FIRM</name>
<keyword evidence="3" id="KW-0808">Transferase</keyword>
<keyword evidence="3" id="KW-0328">Glycosyltransferase</keyword>
<dbReference type="InterPro" id="IPR013785">
    <property type="entry name" value="Aldolase_TIM"/>
</dbReference>
<evidence type="ECO:0000313" key="4">
    <source>
        <dbReference type="Proteomes" id="UP000192738"/>
    </source>
</evidence>
<dbReference type="Gene3D" id="3.20.20.70">
    <property type="entry name" value="Aldolase class I"/>
    <property type="match status" value="2"/>
</dbReference>
<keyword evidence="4" id="KW-1185">Reference proteome</keyword>
<dbReference type="RefSeq" id="WP_084574460.1">
    <property type="nucleotide sequence ID" value="NZ_CP155572.1"/>
</dbReference>
<comment type="catalytic activity">
    <reaction evidence="1">
        <text>nicotinate beta-D-ribonucleotide + CO2 + diphosphate = quinolinate + 5-phospho-alpha-D-ribose 1-diphosphate + 2 H(+)</text>
        <dbReference type="Rhea" id="RHEA:12733"/>
        <dbReference type="ChEBI" id="CHEBI:15378"/>
        <dbReference type="ChEBI" id="CHEBI:16526"/>
        <dbReference type="ChEBI" id="CHEBI:29959"/>
        <dbReference type="ChEBI" id="CHEBI:33019"/>
        <dbReference type="ChEBI" id="CHEBI:57502"/>
        <dbReference type="ChEBI" id="CHEBI:58017"/>
        <dbReference type="EC" id="2.4.2.19"/>
    </reaction>
</comment>
<accession>A0A1W1Z9V7</accession>
<dbReference type="InterPro" id="IPR037128">
    <property type="entry name" value="Quinolinate_PRibosylTase_N_sf"/>
</dbReference>
<sequence length="446" mass="50511">MSIFNNKRLPEELFMIDAERIRQGWYSDKYFCNNVELLEKLAAEKYQFQGESDLKELDCSVIYTGNMEVEIQFFTRRRPFSVVAGVDEALAILKQCTGYYTENGEFVNTYDELEVEAVQDGTYVTYDGDPKKVVPVIKVRGNHRYFAKLETVMLGAMAEPTRIATNVFNTLVAARDKEVLFFPARFTPYKIQALHGYAYSLGIDAYNKKYGTKNGTFVSTDSGAAYWSGSGVGTISHSTIASFCGDTAEAMFQFARLLHPAINRIALVDFHNDCVGESKKVMKRLWDKYFELYQQGNLEEAAQYKLFGVRPDTSANMRDKSIVPTGNKALDMGVSPKLVWNIREGLDNAYLEWNVPAEFLDLAKKYCKDVKIFVTGGFNAKKIREFEEQDVPVDFYGVGSSLIENSPETNNDFTADIVKIKVGNDWHNLAKIGRSACNNPELEFIR</sequence>
<dbReference type="SUPFAM" id="SSF51690">
    <property type="entry name" value="Nicotinate/Quinolinate PRTase C-terminal domain-like"/>
    <property type="match status" value="1"/>
</dbReference>
<dbReference type="InterPro" id="IPR036068">
    <property type="entry name" value="Nicotinate_pribotase-like_C"/>
</dbReference>
<dbReference type="GO" id="GO:0004514">
    <property type="term" value="F:nicotinate-nucleotide diphosphorylase (carboxylating) activity"/>
    <property type="evidence" value="ECO:0007669"/>
    <property type="project" value="UniProtKB-EC"/>
</dbReference>
<reference evidence="3 4" key="1">
    <citation type="submission" date="2017-04" db="EMBL/GenBank/DDBJ databases">
        <authorList>
            <person name="Afonso C.L."/>
            <person name="Miller P.J."/>
            <person name="Scott M.A."/>
            <person name="Spackman E."/>
            <person name="Goraichik I."/>
            <person name="Dimitrov K.M."/>
            <person name="Suarez D.L."/>
            <person name="Swayne D.E."/>
        </authorList>
    </citation>
    <scope>NUCLEOTIDE SEQUENCE [LARGE SCALE GENOMIC DNA]</scope>
    <source>
        <strain evidence="3 4">DSM 5090</strain>
    </source>
</reference>
<dbReference type="PANTHER" id="PTHR43202:SF1">
    <property type="entry name" value="NICOTINATE PHOSPHORIBOSYLTRANSFERASE"/>
    <property type="match status" value="1"/>
</dbReference>
<dbReference type="InterPro" id="IPR022412">
    <property type="entry name" value="Quinolinate_PRibosylTrfase_N"/>
</dbReference>
<evidence type="ECO:0000259" key="2">
    <source>
        <dbReference type="Pfam" id="PF02749"/>
    </source>
</evidence>
<proteinExistence type="predicted"/>
<evidence type="ECO:0000256" key="1">
    <source>
        <dbReference type="ARBA" id="ARBA00047445"/>
    </source>
</evidence>
<dbReference type="InterPro" id="IPR053190">
    <property type="entry name" value="NAPRTase-like"/>
</dbReference>
<dbReference type="AlphaFoldDB" id="A0A1W1Z9V7"/>
<dbReference type="STRING" id="112901.SAMN04488500_103108"/>